<dbReference type="InterPro" id="IPR000683">
    <property type="entry name" value="Gfo/Idh/MocA-like_OxRdtase_N"/>
</dbReference>
<dbReference type="InterPro" id="IPR036291">
    <property type="entry name" value="NAD(P)-bd_dom_sf"/>
</dbReference>
<dbReference type="Pfam" id="PF01408">
    <property type="entry name" value="GFO_IDH_MocA"/>
    <property type="match status" value="1"/>
</dbReference>
<dbReference type="GO" id="GO:0000166">
    <property type="term" value="F:nucleotide binding"/>
    <property type="evidence" value="ECO:0007669"/>
    <property type="project" value="InterPro"/>
</dbReference>
<feature type="domain" description="Gfo/Idh/MocA-like oxidoreductase N-terminal" evidence="2">
    <location>
        <begin position="7"/>
        <end position="125"/>
    </location>
</feature>
<dbReference type="PANTHER" id="PTHR43818:SF11">
    <property type="entry name" value="BCDNA.GH03377"/>
    <property type="match status" value="1"/>
</dbReference>
<dbReference type="InterPro" id="IPR055170">
    <property type="entry name" value="GFO_IDH_MocA-like_dom"/>
</dbReference>
<dbReference type="AlphaFoldDB" id="A0AAU8DP64"/>
<dbReference type="RefSeq" id="WP_353648920.1">
    <property type="nucleotide sequence ID" value="NZ_CP159218.1"/>
</dbReference>
<reference evidence="4" key="1">
    <citation type="submission" date="2024-05" db="EMBL/GenBank/DDBJ databases">
        <authorList>
            <person name="Cai S.Y."/>
            <person name="Jin L.M."/>
            <person name="Li H.R."/>
        </authorList>
    </citation>
    <scope>NUCLEOTIDE SEQUENCE</scope>
    <source>
        <strain evidence="4">A5-74</strain>
    </source>
</reference>
<feature type="domain" description="GFO/IDH/MocA-like oxidoreductase" evidence="3">
    <location>
        <begin position="135"/>
        <end position="274"/>
    </location>
</feature>
<dbReference type="GO" id="GO:0016491">
    <property type="term" value="F:oxidoreductase activity"/>
    <property type="evidence" value="ECO:0007669"/>
    <property type="project" value="UniProtKB-KW"/>
</dbReference>
<dbReference type="Gene3D" id="3.40.50.720">
    <property type="entry name" value="NAD(P)-binding Rossmann-like Domain"/>
    <property type="match status" value="1"/>
</dbReference>
<dbReference type="PANTHER" id="PTHR43818">
    <property type="entry name" value="BCDNA.GH03377"/>
    <property type="match status" value="1"/>
</dbReference>
<sequence length="366" mass="38396">MSATTPLRAGVIGLGWAGQQHMQGYLEAANAELVAICGQEGDVAARLAGQFGVEQTYREVSDLLRDAQLDVVSIATPTSLHAPMAIAALDAGVHVLSEKPIAENAATAAMMVAAARRNDRVLEVSYNHRRRGVVTALKQAIDDGMLGKIYYAKAGWVRRQGIPGLGTWFTRKDSAGGGPFMDIGVHMVDMALHLLGEPGVSAVSANTYAEFGPRGLGGSTGYRGTSAGTTDYEVEDLATAFCRLDDGGTLVVEASWAQWVPHDLCFVDLYGSEAGAHLQWGSPTSGDGGELVIMTDVQGRPAEIRPQIPANGGHSACVAEFCDLVLSGDRQGVDGSLSLTRAGLIDAAYASAAQQREVLTTQPEIG</sequence>
<dbReference type="SUPFAM" id="SSF51735">
    <property type="entry name" value="NAD(P)-binding Rossmann-fold domains"/>
    <property type="match status" value="1"/>
</dbReference>
<dbReference type="InterPro" id="IPR050463">
    <property type="entry name" value="Gfo/Idh/MocA_oxidrdct_glycsds"/>
</dbReference>
<keyword evidence="1" id="KW-0560">Oxidoreductase</keyword>
<dbReference type="Gene3D" id="3.30.360.10">
    <property type="entry name" value="Dihydrodipicolinate Reductase, domain 2"/>
    <property type="match status" value="1"/>
</dbReference>
<evidence type="ECO:0000259" key="3">
    <source>
        <dbReference type="Pfam" id="PF22725"/>
    </source>
</evidence>
<dbReference type="SUPFAM" id="SSF55347">
    <property type="entry name" value="Glyceraldehyde-3-phosphate dehydrogenase-like, C-terminal domain"/>
    <property type="match status" value="1"/>
</dbReference>
<accession>A0AAU8DP64</accession>
<dbReference type="EMBL" id="CP159218">
    <property type="protein sequence ID" value="XCG63305.1"/>
    <property type="molecule type" value="Genomic_DNA"/>
</dbReference>
<organism evidence="4">
    <name type="scientific">Nakamurella sp. A5-74</name>
    <dbReference type="NCBI Taxonomy" id="3158264"/>
    <lineage>
        <taxon>Bacteria</taxon>
        <taxon>Bacillati</taxon>
        <taxon>Actinomycetota</taxon>
        <taxon>Actinomycetes</taxon>
        <taxon>Nakamurellales</taxon>
        <taxon>Nakamurellaceae</taxon>
        <taxon>Nakamurella</taxon>
    </lineage>
</organism>
<name>A0AAU8DP64_9ACTN</name>
<evidence type="ECO:0000313" key="4">
    <source>
        <dbReference type="EMBL" id="XCG63305.1"/>
    </source>
</evidence>
<protein>
    <submittedName>
        <fullName evidence="4">Gfo/Idh/MocA family oxidoreductase</fullName>
    </submittedName>
</protein>
<proteinExistence type="predicted"/>
<evidence type="ECO:0000259" key="2">
    <source>
        <dbReference type="Pfam" id="PF01408"/>
    </source>
</evidence>
<gene>
    <name evidence="4" type="ORF">ABLG96_19215</name>
</gene>
<evidence type="ECO:0000256" key="1">
    <source>
        <dbReference type="ARBA" id="ARBA00023002"/>
    </source>
</evidence>
<dbReference type="Pfam" id="PF22725">
    <property type="entry name" value="GFO_IDH_MocA_C3"/>
    <property type="match status" value="1"/>
</dbReference>